<evidence type="ECO:0000256" key="1">
    <source>
        <dbReference type="SAM" id="MobiDB-lite"/>
    </source>
</evidence>
<evidence type="ECO:0008006" key="5">
    <source>
        <dbReference type="Google" id="ProtNLM"/>
    </source>
</evidence>
<proteinExistence type="predicted"/>
<keyword evidence="2" id="KW-0812">Transmembrane</keyword>
<dbReference type="Gene3D" id="1.50.10.20">
    <property type="match status" value="1"/>
</dbReference>
<dbReference type="InterPro" id="IPR008930">
    <property type="entry name" value="Terpenoid_cyclase/PrenylTrfase"/>
</dbReference>
<dbReference type="SUPFAM" id="SSF48239">
    <property type="entry name" value="Terpenoid cyclases/Protein prenyltransferases"/>
    <property type="match status" value="1"/>
</dbReference>
<reference evidence="3 4" key="1">
    <citation type="submission" date="2019-02" db="EMBL/GenBank/DDBJ databases">
        <title>Deep-cultivation of Planctomycetes and their phenomic and genomic characterization uncovers novel biology.</title>
        <authorList>
            <person name="Wiegand S."/>
            <person name="Jogler M."/>
            <person name="Boedeker C."/>
            <person name="Pinto D."/>
            <person name="Vollmers J."/>
            <person name="Rivas-Marin E."/>
            <person name="Kohn T."/>
            <person name="Peeters S.H."/>
            <person name="Heuer A."/>
            <person name="Rast P."/>
            <person name="Oberbeckmann S."/>
            <person name="Bunk B."/>
            <person name="Jeske O."/>
            <person name="Meyerdierks A."/>
            <person name="Storesund J.E."/>
            <person name="Kallscheuer N."/>
            <person name="Luecker S."/>
            <person name="Lage O.M."/>
            <person name="Pohl T."/>
            <person name="Merkel B.J."/>
            <person name="Hornburger P."/>
            <person name="Mueller R.-W."/>
            <person name="Bruemmer F."/>
            <person name="Labrenz M."/>
            <person name="Spormann A.M."/>
            <person name="Op Den Camp H."/>
            <person name="Overmann J."/>
            <person name="Amann R."/>
            <person name="Jetten M.S.M."/>
            <person name="Mascher T."/>
            <person name="Medema M.H."/>
            <person name="Devos D.P."/>
            <person name="Kaster A.-K."/>
            <person name="Ovreas L."/>
            <person name="Rohde M."/>
            <person name="Galperin M.Y."/>
            <person name="Jogler C."/>
        </authorList>
    </citation>
    <scope>NUCLEOTIDE SEQUENCE [LARGE SCALE GENOMIC DNA]</scope>
    <source>
        <strain evidence="3 4">Pla22</strain>
    </source>
</reference>
<dbReference type="RefSeq" id="WP_242632321.1">
    <property type="nucleotide sequence ID" value="NZ_SJPI01000004.1"/>
</dbReference>
<feature type="compositionally biased region" description="Polar residues" evidence="1">
    <location>
        <begin position="1"/>
        <end position="18"/>
    </location>
</feature>
<dbReference type="AlphaFoldDB" id="A0A5C5WC88"/>
<sequence>MSNVPDANRSNTVLPESSTEMEEELDQPVRRGGFLKAMPAWLVSTLVHVMILLILGLVTVADPTKIVNVLTASATTEEGPEIEEFTIEQIDPGEVAEMEEVSEPMTDFDEPMEMVEPTEMAPMEISEVALDMSQMAAEISSATSSLQTLSQATIQPLGGRSEDMKKKLLREYGGNESSEAAVTEALKWFSRHQMPNGAWTFAHSQVCRGACGNPGEPNFAKAYNAATSMALLPFMGAGQTHVQGDYREVVLRGLRFLVQNGKAGMKNGMPVLDLMDPGGNMYSHGLASITLCEAYAMTADPELLGPAQASLNFIAYAQCRDGGWRYRVQDPNGGDTSVFGWQVMALKSGYMGHLSVPPITIQGSVMFLDKVGSNNGAFYGYDKPATAFRQGTTAIGLLCRMYTGWDKTHPGIVEGVSNLANAGVKKDDLYYNYYAAQVLRQYGGEKWEKYNVELRDWLVGIQSQDSGSKGSWYIDSKVHGMESGGRLLQTSFATMILEVYYRHMPLYSNSASDEDFPL</sequence>
<keyword evidence="4" id="KW-1185">Reference proteome</keyword>
<name>A0A5C5WC88_9BACT</name>
<keyword evidence="2" id="KW-0472">Membrane</keyword>
<feature type="transmembrane region" description="Helical" evidence="2">
    <location>
        <begin position="40"/>
        <end position="61"/>
    </location>
</feature>
<comment type="caution">
    <text evidence="3">The sequence shown here is derived from an EMBL/GenBank/DDBJ whole genome shotgun (WGS) entry which is preliminary data.</text>
</comment>
<keyword evidence="2" id="KW-1133">Transmembrane helix</keyword>
<protein>
    <recommendedName>
        <fullName evidence="5">Squalene cyclase C-terminal domain-containing protein</fullName>
    </recommendedName>
</protein>
<feature type="region of interest" description="Disordered" evidence="1">
    <location>
        <begin position="1"/>
        <end position="25"/>
    </location>
</feature>
<dbReference type="Proteomes" id="UP000316598">
    <property type="component" value="Unassembled WGS sequence"/>
</dbReference>
<evidence type="ECO:0000313" key="4">
    <source>
        <dbReference type="Proteomes" id="UP000316598"/>
    </source>
</evidence>
<evidence type="ECO:0000313" key="3">
    <source>
        <dbReference type="EMBL" id="TWT48147.1"/>
    </source>
</evidence>
<accession>A0A5C5WC88</accession>
<gene>
    <name evidence="3" type="ORF">Pla22_51480</name>
</gene>
<dbReference type="EMBL" id="SJPI01000004">
    <property type="protein sequence ID" value="TWT48147.1"/>
    <property type="molecule type" value="Genomic_DNA"/>
</dbReference>
<evidence type="ECO:0000256" key="2">
    <source>
        <dbReference type="SAM" id="Phobius"/>
    </source>
</evidence>
<organism evidence="3 4">
    <name type="scientific">Rubripirellula amarantea</name>
    <dbReference type="NCBI Taxonomy" id="2527999"/>
    <lineage>
        <taxon>Bacteria</taxon>
        <taxon>Pseudomonadati</taxon>
        <taxon>Planctomycetota</taxon>
        <taxon>Planctomycetia</taxon>
        <taxon>Pirellulales</taxon>
        <taxon>Pirellulaceae</taxon>
        <taxon>Rubripirellula</taxon>
    </lineage>
</organism>